<dbReference type="AlphaFoldDB" id="A0AA36HNJ0"/>
<keyword evidence="1" id="KW-0472">Membrane</keyword>
<reference evidence="2" key="1">
    <citation type="submission" date="2023-08" db="EMBL/GenBank/DDBJ databases">
        <authorList>
            <person name="Chen Y."/>
            <person name="Shah S."/>
            <person name="Dougan E. K."/>
            <person name="Thang M."/>
            <person name="Chan C."/>
        </authorList>
    </citation>
    <scope>NUCLEOTIDE SEQUENCE</scope>
</reference>
<proteinExistence type="predicted"/>
<organism evidence="2 3">
    <name type="scientific">Effrenium voratum</name>
    <dbReference type="NCBI Taxonomy" id="2562239"/>
    <lineage>
        <taxon>Eukaryota</taxon>
        <taxon>Sar</taxon>
        <taxon>Alveolata</taxon>
        <taxon>Dinophyceae</taxon>
        <taxon>Suessiales</taxon>
        <taxon>Symbiodiniaceae</taxon>
        <taxon>Effrenium</taxon>
    </lineage>
</organism>
<feature type="transmembrane region" description="Helical" evidence="1">
    <location>
        <begin position="215"/>
        <end position="235"/>
    </location>
</feature>
<evidence type="ECO:0000256" key="1">
    <source>
        <dbReference type="SAM" id="Phobius"/>
    </source>
</evidence>
<name>A0AA36HNJ0_9DINO</name>
<keyword evidence="1" id="KW-0812">Transmembrane</keyword>
<evidence type="ECO:0000313" key="2">
    <source>
        <dbReference type="EMBL" id="CAJ1372111.1"/>
    </source>
</evidence>
<keyword evidence="1" id="KW-1133">Transmembrane helix</keyword>
<feature type="transmembrane region" description="Helical" evidence="1">
    <location>
        <begin position="482"/>
        <end position="511"/>
    </location>
</feature>
<feature type="transmembrane region" description="Helical" evidence="1">
    <location>
        <begin position="517"/>
        <end position="538"/>
    </location>
</feature>
<sequence>MQAVWKKAAFAKERGLFRAATAADVTWHLCKLTCLSLDPSYHHSIYDSLTKVSKVDVFVSHSWSCPVWRKGLAVCHYLNLDSALASSFLASIVAVSVLVLHAGSFSAVALLPPGALLGWLLFWPLSVFFLMYLFGHVLAGKSFWFDHICVDQADLEIKSQTLQAIPAFVAHSTEMLALWDETYSQRLWCNYELAVHAKTAERAEAITVVPTWMPLWTLCWFAMTASLCVFNVQAAVLDKESRVSLLVSMIRNYVVPPYAFLFASVPLSWFSLEKLKRHKSMLDEMALFDFGNAKCTLETDRHEIEEQVLCLFDEALAPPIRVAFDGLEGSGVPKLEHMDGADGVEGADVALLAEAIHEIRHVTSYPSRGEVIQCFNAYVRGPLRDSVLKAMGNENQIPMKLSMVLSFPFWFTGLVSVFGCDGRTDCMTSASAWGYTSVPQYMAANAVWELLVSPTFLMLVPPLMLRAGQFAEEAVSDQMWQLVLVSVLGAMIFWILDVFATVQWGLFILAVAKPSPIWLAGAIFGFILLFGSIWLLYFSKDLPHSSQRSLANCFRESM</sequence>
<feature type="transmembrane region" description="Helical" evidence="1">
    <location>
        <begin position="255"/>
        <end position="272"/>
    </location>
</feature>
<feature type="transmembrane region" description="Helical" evidence="1">
    <location>
        <begin position="439"/>
        <end position="461"/>
    </location>
</feature>
<comment type="caution">
    <text evidence="2">The sequence shown here is derived from an EMBL/GenBank/DDBJ whole genome shotgun (WGS) entry which is preliminary data.</text>
</comment>
<dbReference type="EMBL" id="CAUJNA010000114">
    <property type="protein sequence ID" value="CAJ1372111.1"/>
    <property type="molecule type" value="Genomic_DNA"/>
</dbReference>
<evidence type="ECO:0000313" key="3">
    <source>
        <dbReference type="Proteomes" id="UP001178507"/>
    </source>
</evidence>
<gene>
    <name evidence="2" type="ORF">EVOR1521_LOCUS2252</name>
</gene>
<keyword evidence="3" id="KW-1185">Reference proteome</keyword>
<feature type="transmembrane region" description="Helical" evidence="1">
    <location>
        <begin position="88"/>
        <end position="110"/>
    </location>
</feature>
<protein>
    <submittedName>
        <fullName evidence="2">Uncharacterized protein</fullName>
    </submittedName>
</protein>
<dbReference type="Proteomes" id="UP001178507">
    <property type="component" value="Unassembled WGS sequence"/>
</dbReference>
<feature type="transmembrane region" description="Helical" evidence="1">
    <location>
        <begin position="401"/>
        <end position="419"/>
    </location>
</feature>
<accession>A0AA36HNJ0</accession>
<feature type="transmembrane region" description="Helical" evidence="1">
    <location>
        <begin position="116"/>
        <end position="134"/>
    </location>
</feature>